<reference evidence="4" key="1">
    <citation type="submission" date="2016-10" db="EMBL/GenBank/DDBJ databases">
        <authorList>
            <person name="Varghese N."/>
            <person name="Submissions S."/>
        </authorList>
    </citation>
    <scope>NUCLEOTIDE SEQUENCE [LARGE SCALE GENOMIC DNA]</scope>
    <source>
        <strain evidence="4">DSM 23313</strain>
    </source>
</reference>
<feature type="transmembrane region" description="Helical" evidence="1">
    <location>
        <begin position="391"/>
        <end position="410"/>
    </location>
</feature>
<feature type="domain" description="YdbS-like PH" evidence="2">
    <location>
        <begin position="415"/>
        <end position="483"/>
    </location>
</feature>
<name>A0A1G8CNR8_9FLAO</name>
<dbReference type="Proteomes" id="UP000243588">
    <property type="component" value="Unassembled WGS sequence"/>
</dbReference>
<dbReference type="PANTHER" id="PTHR34473">
    <property type="entry name" value="UPF0699 TRANSMEMBRANE PROTEIN YDBS"/>
    <property type="match status" value="1"/>
</dbReference>
<protein>
    <submittedName>
        <fullName evidence="3">Putative membrane protein</fullName>
    </submittedName>
</protein>
<dbReference type="STRING" id="702745.SAMN05421818_104147"/>
<evidence type="ECO:0000256" key="1">
    <source>
        <dbReference type="SAM" id="Phobius"/>
    </source>
</evidence>
<organism evidence="3 4">
    <name type="scientific">Myroides phaeus</name>
    <dbReference type="NCBI Taxonomy" id="702745"/>
    <lineage>
        <taxon>Bacteria</taxon>
        <taxon>Pseudomonadati</taxon>
        <taxon>Bacteroidota</taxon>
        <taxon>Flavobacteriia</taxon>
        <taxon>Flavobacteriales</taxon>
        <taxon>Flavobacteriaceae</taxon>
        <taxon>Myroides</taxon>
    </lineage>
</organism>
<dbReference type="EMBL" id="FNDQ01000004">
    <property type="protein sequence ID" value="SDH47056.1"/>
    <property type="molecule type" value="Genomic_DNA"/>
</dbReference>
<keyword evidence="1" id="KW-1133">Transmembrane helix</keyword>
<feature type="transmembrane region" description="Helical" evidence="1">
    <location>
        <begin position="231"/>
        <end position="254"/>
    </location>
</feature>
<feature type="transmembrane region" description="Helical" evidence="1">
    <location>
        <begin position="363"/>
        <end position="385"/>
    </location>
</feature>
<dbReference type="AlphaFoldDB" id="A0A1G8CNR8"/>
<keyword evidence="1" id="KW-0472">Membrane</keyword>
<feature type="domain" description="YdbS-like PH" evidence="2">
    <location>
        <begin position="69"/>
        <end position="149"/>
    </location>
</feature>
<feature type="transmembrane region" description="Helical" evidence="1">
    <location>
        <begin position="46"/>
        <end position="67"/>
    </location>
</feature>
<dbReference type="Pfam" id="PF03703">
    <property type="entry name" value="bPH_2"/>
    <property type="match status" value="3"/>
</dbReference>
<accession>A0A1G8CNR8</accession>
<feature type="domain" description="YdbS-like PH" evidence="2">
    <location>
        <begin position="263"/>
        <end position="314"/>
    </location>
</feature>
<dbReference type="RefSeq" id="WP_245722935.1">
    <property type="nucleotide sequence ID" value="NZ_FNDQ01000004.1"/>
</dbReference>
<gene>
    <name evidence="3" type="ORF">SAMN05421818_104147</name>
</gene>
<sequence length="498" mass="56760">MHNNFYQPTRQAAIGIVANFLNTLQRLGRAFAPLIVIYFIKGSISFSFSIGGAVALIVVLMLVFSYFSYRKFTFYIDENIDAFVIEKGVFNKSKITIQLDKIQQVNLNQSFINRIVNVYAVEIDSAGSKDKEAVIPSMAWADANNLKKILLEYQKEQQPANVDEGATASTVQNTKEIGVGTLLKVGLTTNYLYTAGLIFVFVNMFLDSFVGKKVYEEYLDEESVSEYVSNGFSAVYGLYIVAFIILLVLVVNVFRTLMKFWDFKITTTNNTLVLSHGLVSTRNTIIRPNRVQKVVLIQNYFQKLWDITSLKIIQVAGVEGENNKTGLEIPGCSAVEKAAFFDIIYNKQAEKSTFSLKYNYRFLGFRAFMFIGLPLAIFAFMYYGQLPFQKFISLALGYSTVVFAILFRMYKVGRLFVNDHFIVLRTGVWDIKHTYLEPHKIQKITLSQLWWQQSANVGSLTLHTAGGPLRFSTSKYNELKKLRDLMLYKVETAEKSWM</sequence>
<evidence type="ECO:0000313" key="4">
    <source>
        <dbReference type="Proteomes" id="UP000243588"/>
    </source>
</evidence>
<proteinExistence type="predicted"/>
<evidence type="ECO:0000259" key="2">
    <source>
        <dbReference type="Pfam" id="PF03703"/>
    </source>
</evidence>
<evidence type="ECO:0000313" key="3">
    <source>
        <dbReference type="EMBL" id="SDH47056.1"/>
    </source>
</evidence>
<dbReference type="PANTHER" id="PTHR34473:SF2">
    <property type="entry name" value="UPF0699 TRANSMEMBRANE PROTEIN YDBT"/>
    <property type="match status" value="1"/>
</dbReference>
<dbReference type="InterPro" id="IPR005182">
    <property type="entry name" value="YdbS-like_PH"/>
</dbReference>
<keyword evidence="4" id="KW-1185">Reference proteome</keyword>
<keyword evidence="1" id="KW-0812">Transmembrane</keyword>
<feature type="transmembrane region" description="Helical" evidence="1">
    <location>
        <begin position="191"/>
        <end position="211"/>
    </location>
</feature>